<dbReference type="EMBL" id="BAER01000111">
    <property type="protein sequence ID" value="GAC34493.1"/>
    <property type="molecule type" value="Genomic_DNA"/>
</dbReference>
<dbReference type="AlphaFoldDB" id="K7A0L0"/>
<comment type="caution">
    <text evidence="1">The sequence shown here is derived from an EMBL/GenBank/DDBJ whole genome shotgun (WGS) entry which is preliminary data.</text>
</comment>
<reference evidence="2" key="1">
    <citation type="journal article" date="2014" name="Environ. Microbiol.">
        <title>Comparative genomics of the marine bacterial genus Glaciecola reveals the high degree of genomic diversity and genomic characteristic for cold adaptation.</title>
        <authorList>
            <person name="Qin Q.L."/>
            <person name="Xie B.B."/>
            <person name="Yu Y."/>
            <person name="Shu Y.L."/>
            <person name="Rong J.C."/>
            <person name="Zhang Y.J."/>
            <person name="Zhao D.L."/>
            <person name="Chen X.L."/>
            <person name="Zhang X.Y."/>
            <person name="Chen B."/>
            <person name="Zhou B.C."/>
            <person name="Zhang Y.Z."/>
        </authorList>
    </citation>
    <scope>NUCLEOTIDE SEQUENCE [LARGE SCALE GENOMIC DNA]</scope>
    <source>
        <strain evidence="2">LMG 21857</strain>
    </source>
</reference>
<name>K7A0L0_9ALTE</name>
<proteinExistence type="predicted"/>
<evidence type="ECO:0000313" key="2">
    <source>
        <dbReference type="Proteomes" id="UP000006322"/>
    </source>
</evidence>
<accession>K7A0L0</accession>
<organism evidence="1 2">
    <name type="scientific">Paraglaciecola polaris LMG 21857</name>
    <dbReference type="NCBI Taxonomy" id="1129793"/>
    <lineage>
        <taxon>Bacteria</taxon>
        <taxon>Pseudomonadati</taxon>
        <taxon>Pseudomonadota</taxon>
        <taxon>Gammaproteobacteria</taxon>
        <taxon>Alteromonadales</taxon>
        <taxon>Alteromonadaceae</taxon>
        <taxon>Paraglaciecola</taxon>
    </lineage>
</organism>
<dbReference type="Proteomes" id="UP000006322">
    <property type="component" value="Unassembled WGS sequence"/>
</dbReference>
<keyword evidence="2" id="KW-1185">Reference proteome</keyword>
<sequence length="37" mass="4253">MLSPEIKTLKRAISATKKERKYATVQLQPKCPKDTFC</sequence>
<evidence type="ECO:0000313" key="1">
    <source>
        <dbReference type="EMBL" id="GAC34493.1"/>
    </source>
</evidence>
<protein>
    <submittedName>
        <fullName evidence="1">Uncharacterized protein</fullName>
    </submittedName>
</protein>
<gene>
    <name evidence="1" type="ORF">GPLA_3605</name>
</gene>
<dbReference type="STRING" id="1129793.GPLA_3605"/>